<proteinExistence type="predicted"/>
<dbReference type="InterPro" id="IPR019238">
    <property type="entry name" value="AbiEi_2"/>
</dbReference>
<dbReference type="KEGG" id="mgin:FRZ54_07325"/>
<dbReference type="EMBL" id="CP042436">
    <property type="protein sequence ID" value="QEC62402.1"/>
    <property type="molecule type" value="Genomic_DNA"/>
</dbReference>
<accession>A0A5B8UU04</accession>
<evidence type="ECO:0000313" key="1">
    <source>
        <dbReference type="EMBL" id="QEC62402.1"/>
    </source>
</evidence>
<dbReference type="OrthoDB" id="593981at2"/>
<sequence length="347" mass="39872">MHLPVVLKKGFELLPPVFKDAYKSMQVHIGSLHLGQSTLLSFEVNKVELKFNVYYANQISHLQLNYIQRDAADALKQAKLPTLVISPVIYSKIAQKLVDMNINYLDSLGNVYINEQTIYLQHTGHKPQAGSVTAKSRLFGESGLKLLFALLQDEEAINFPYREIAKIVTISPASITILFKEMLKNGYLFEDYDDSKRLLKKRELLQRWVNGYQEILRPKLLIGVYQTMKKDLIRNFADQPIADWGGNWGGEAAAALYTKYLVPQLLTMYVPADEKSWMKKMGLIPTDDNPDLEVFGYFWDKDHPLFRVEPNLVPPLIVYAELMATGDSRNQETAQKIYDEYLQFIER</sequence>
<dbReference type="RefSeq" id="WP_147030979.1">
    <property type="nucleotide sequence ID" value="NZ_CP042436.1"/>
</dbReference>
<protein>
    <submittedName>
        <fullName evidence="1">Uncharacterized protein</fullName>
    </submittedName>
</protein>
<keyword evidence="2" id="KW-1185">Reference proteome</keyword>
<reference evidence="1 2" key="1">
    <citation type="journal article" date="2017" name="Curr. Microbiol.">
        <title>Mucilaginibacter ginsenosidivorans sp. nov., Isolated from Soil of Ginseng Field.</title>
        <authorList>
            <person name="Kim M.M."/>
            <person name="Siddiqi M.Z."/>
            <person name="Im W.T."/>
        </authorList>
    </citation>
    <scope>NUCLEOTIDE SEQUENCE [LARGE SCALE GENOMIC DNA]</scope>
    <source>
        <strain evidence="1 2">Gsoil 3017</strain>
    </source>
</reference>
<dbReference type="Pfam" id="PF09952">
    <property type="entry name" value="AbiEi_2"/>
    <property type="match status" value="1"/>
</dbReference>
<dbReference type="Proteomes" id="UP000321479">
    <property type="component" value="Chromosome"/>
</dbReference>
<name>A0A5B8UU04_9SPHI</name>
<organism evidence="1 2">
    <name type="scientific">Mucilaginibacter ginsenosidivorans</name>
    <dbReference type="NCBI Taxonomy" id="398053"/>
    <lineage>
        <taxon>Bacteria</taxon>
        <taxon>Pseudomonadati</taxon>
        <taxon>Bacteroidota</taxon>
        <taxon>Sphingobacteriia</taxon>
        <taxon>Sphingobacteriales</taxon>
        <taxon>Sphingobacteriaceae</taxon>
        <taxon>Mucilaginibacter</taxon>
    </lineage>
</organism>
<dbReference type="AlphaFoldDB" id="A0A5B8UU04"/>
<gene>
    <name evidence="1" type="ORF">FRZ54_07325</name>
</gene>
<evidence type="ECO:0000313" key="2">
    <source>
        <dbReference type="Proteomes" id="UP000321479"/>
    </source>
</evidence>